<dbReference type="InterPro" id="IPR005569">
    <property type="entry name" value="Arc_DNA-bd_dom"/>
</dbReference>
<dbReference type="Proteomes" id="UP000484381">
    <property type="component" value="Unassembled WGS sequence"/>
</dbReference>
<dbReference type="Gene3D" id="1.10.1220.10">
    <property type="entry name" value="Met repressor-like"/>
    <property type="match status" value="1"/>
</dbReference>
<name>A0A7X1NDP1_9BURK</name>
<evidence type="ECO:0000313" key="3">
    <source>
        <dbReference type="Proteomes" id="UP000484381"/>
    </source>
</evidence>
<evidence type="ECO:0000259" key="1">
    <source>
        <dbReference type="Pfam" id="PF03869"/>
    </source>
</evidence>
<dbReference type="AlphaFoldDB" id="A0A7X1NDP1"/>
<comment type="caution">
    <text evidence="2">The sequence shown here is derived from an EMBL/GenBank/DDBJ whole genome shotgun (WGS) entry which is preliminary data.</text>
</comment>
<keyword evidence="3" id="KW-1185">Reference proteome</keyword>
<sequence length="95" mass="10641">MKDTYRSQHRLPWPLYLLLKESAEKNQRSLNAEIVARLQSTYPQLSVNGNSGIGEVRDTISKMSLGELMTADEITNLAERILDLAARKNNTGPTP</sequence>
<accession>A0A7X1NDP1</accession>
<feature type="domain" description="Arc-like DNA binding" evidence="1">
    <location>
        <begin position="10"/>
        <end position="42"/>
    </location>
</feature>
<keyword evidence="2" id="KW-0238">DNA-binding</keyword>
<organism evidence="2 3">
    <name type="scientific">Paraburkholderia franconis</name>
    <dbReference type="NCBI Taxonomy" id="2654983"/>
    <lineage>
        <taxon>Bacteria</taxon>
        <taxon>Pseudomonadati</taxon>
        <taxon>Pseudomonadota</taxon>
        <taxon>Betaproteobacteria</taxon>
        <taxon>Burkholderiales</taxon>
        <taxon>Burkholderiaceae</taxon>
        <taxon>Paraburkholderia</taxon>
    </lineage>
</organism>
<gene>
    <name evidence="2" type="ORF">GCT13_25020</name>
</gene>
<dbReference type="RefSeq" id="WP_152762662.1">
    <property type="nucleotide sequence ID" value="NZ_WHNP01000025.1"/>
</dbReference>
<protein>
    <submittedName>
        <fullName evidence="2">Arc family DNA-binding protein</fullName>
    </submittedName>
</protein>
<dbReference type="InterPro" id="IPR013321">
    <property type="entry name" value="Arc_rbn_hlx_hlx"/>
</dbReference>
<evidence type="ECO:0000313" key="2">
    <source>
        <dbReference type="EMBL" id="MPW20064.1"/>
    </source>
</evidence>
<dbReference type="EMBL" id="WHNP01000025">
    <property type="protein sequence ID" value="MPW20064.1"/>
    <property type="molecule type" value="Genomic_DNA"/>
</dbReference>
<dbReference type="GO" id="GO:0006355">
    <property type="term" value="P:regulation of DNA-templated transcription"/>
    <property type="evidence" value="ECO:0007669"/>
    <property type="project" value="InterPro"/>
</dbReference>
<dbReference type="Pfam" id="PF03869">
    <property type="entry name" value="Arc"/>
    <property type="match status" value="1"/>
</dbReference>
<dbReference type="GO" id="GO:0003677">
    <property type="term" value="F:DNA binding"/>
    <property type="evidence" value="ECO:0007669"/>
    <property type="project" value="UniProtKB-KW"/>
</dbReference>
<reference evidence="2 3" key="1">
    <citation type="submission" date="2019-10" db="EMBL/GenBank/DDBJ databases">
        <title>Paraburkholderia sp. isolated from nodules of Mimosa pudica from Brazilian Atlantic Forest soils.</title>
        <authorList>
            <person name="Paulitsch F."/>
            <person name="Hungria M."/>
            <person name="Dall'Agnol R."/>
        </authorList>
    </citation>
    <scope>NUCLEOTIDE SEQUENCE [LARGE SCALE GENOMIC DNA]</scope>
    <source>
        <strain evidence="2 3">CNPSo 3157</strain>
    </source>
</reference>
<dbReference type="SUPFAM" id="SSF47598">
    <property type="entry name" value="Ribbon-helix-helix"/>
    <property type="match status" value="1"/>
</dbReference>
<proteinExistence type="predicted"/>
<dbReference type="InterPro" id="IPR010985">
    <property type="entry name" value="Ribbon_hlx_hlx"/>
</dbReference>